<gene>
    <name evidence="1" type="ORF">GCM10010305_62040</name>
</gene>
<name>A0A918WD44_9ACTN</name>
<comment type="caution">
    <text evidence="1">The sequence shown here is derived from an EMBL/GenBank/DDBJ whole genome shotgun (WGS) entry which is preliminary data.</text>
</comment>
<evidence type="ECO:0000313" key="2">
    <source>
        <dbReference type="Proteomes" id="UP000644020"/>
    </source>
</evidence>
<proteinExistence type="predicted"/>
<dbReference type="EMBL" id="BMUL01000028">
    <property type="protein sequence ID" value="GHB10851.1"/>
    <property type="molecule type" value="Genomic_DNA"/>
</dbReference>
<accession>A0A918WD44</accession>
<protein>
    <submittedName>
        <fullName evidence="1">Uncharacterized protein</fullName>
    </submittedName>
</protein>
<evidence type="ECO:0000313" key="1">
    <source>
        <dbReference type="EMBL" id="GHB10851.1"/>
    </source>
</evidence>
<keyword evidence="2" id="KW-1185">Reference proteome</keyword>
<dbReference type="AlphaFoldDB" id="A0A918WD44"/>
<reference evidence="1" key="2">
    <citation type="submission" date="2020-09" db="EMBL/GenBank/DDBJ databases">
        <authorList>
            <person name="Sun Q."/>
            <person name="Ohkuma M."/>
        </authorList>
    </citation>
    <scope>NUCLEOTIDE SEQUENCE</scope>
    <source>
        <strain evidence="1">JCM 4518</strain>
    </source>
</reference>
<organism evidence="1 2">
    <name type="scientific">Streptomyces termitum</name>
    <dbReference type="NCBI Taxonomy" id="67368"/>
    <lineage>
        <taxon>Bacteria</taxon>
        <taxon>Bacillati</taxon>
        <taxon>Actinomycetota</taxon>
        <taxon>Actinomycetes</taxon>
        <taxon>Kitasatosporales</taxon>
        <taxon>Streptomycetaceae</taxon>
        <taxon>Streptomyces</taxon>
    </lineage>
</organism>
<dbReference type="Proteomes" id="UP000644020">
    <property type="component" value="Unassembled WGS sequence"/>
</dbReference>
<sequence length="75" mass="8365">MAPPGPGNPGKWERMAFIPRSRYVGDPPPPERNLTPNQFPVYSALASQWAQAGRAVPGLPDREWERLMSAPVWPL</sequence>
<reference evidence="1" key="1">
    <citation type="journal article" date="2014" name="Int. J. Syst. Evol. Microbiol.">
        <title>Complete genome sequence of Corynebacterium casei LMG S-19264T (=DSM 44701T), isolated from a smear-ripened cheese.</title>
        <authorList>
            <consortium name="US DOE Joint Genome Institute (JGI-PGF)"/>
            <person name="Walter F."/>
            <person name="Albersmeier A."/>
            <person name="Kalinowski J."/>
            <person name="Ruckert C."/>
        </authorList>
    </citation>
    <scope>NUCLEOTIDE SEQUENCE</scope>
    <source>
        <strain evidence="1">JCM 4518</strain>
    </source>
</reference>